<dbReference type="AlphaFoldDB" id="A0A4Z2HKV4"/>
<evidence type="ECO:0000313" key="2">
    <source>
        <dbReference type="EMBL" id="TNN66180.1"/>
    </source>
</evidence>
<evidence type="ECO:0000256" key="1">
    <source>
        <dbReference type="SAM" id="MobiDB-lite"/>
    </source>
</evidence>
<feature type="region of interest" description="Disordered" evidence="1">
    <location>
        <begin position="82"/>
        <end position="116"/>
    </location>
</feature>
<name>A0A4Z2HKV4_9TELE</name>
<protein>
    <submittedName>
        <fullName evidence="2">Uncharacterized protein</fullName>
    </submittedName>
</protein>
<sequence>MGSILFLRLPEGALSFNSSREERRGRGLSHAEQSSFLSLFISFREEQGTLVFAQGPDGGAVRLEGGSKEAVLAKCSDRQTGMAEHWRRGNRQEVEPACQSGGQTHTSCGCQSTSRQPSQQTRHCLENMELNRQTKDSVRWRLRL</sequence>
<reference evidence="2 3" key="1">
    <citation type="submission" date="2019-03" db="EMBL/GenBank/DDBJ databases">
        <title>First draft genome of Liparis tanakae, snailfish: a comprehensive survey of snailfish specific genes.</title>
        <authorList>
            <person name="Kim W."/>
            <person name="Song I."/>
            <person name="Jeong J.-H."/>
            <person name="Kim D."/>
            <person name="Kim S."/>
            <person name="Ryu S."/>
            <person name="Song J.Y."/>
            <person name="Lee S.K."/>
        </authorList>
    </citation>
    <scope>NUCLEOTIDE SEQUENCE [LARGE SCALE GENOMIC DNA]</scope>
    <source>
        <tissue evidence="2">Muscle</tissue>
    </source>
</reference>
<feature type="compositionally biased region" description="Basic and acidic residues" evidence="1">
    <location>
        <begin position="84"/>
        <end position="94"/>
    </location>
</feature>
<dbReference type="EMBL" id="SRLO01000224">
    <property type="protein sequence ID" value="TNN66180.1"/>
    <property type="molecule type" value="Genomic_DNA"/>
</dbReference>
<accession>A0A4Z2HKV4</accession>
<proteinExistence type="predicted"/>
<gene>
    <name evidence="2" type="ORF">EYF80_023658</name>
</gene>
<evidence type="ECO:0000313" key="3">
    <source>
        <dbReference type="Proteomes" id="UP000314294"/>
    </source>
</evidence>
<comment type="caution">
    <text evidence="2">The sequence shown here is derived from an EMBL/GenBank/DDBJ whole genome shotgun (WGS) entry which is preliminary data.</text>
</comment>
<dbReference type="Proteomes" id="UP000314294">
    <property type="component" value="Unassembled WGS sequence"/>
</dbReference>
<feature type="compositionally biased region" description="Polar residues" evidence="1">
    <location>
        <begin position="100"/>
        <end position="110"/>
    </location>
</feature>
<organism evidence="2 3">
    <name type="scientific">Liparis tanakae</name>
    <name type="common">Tanaka's snailfish</name>
    <dbReference type="NCBI Taxonomy" id="230148"/>
    <lineage>
        <taxon>Eukaryota</taxon>
        <taxon>Metazoa</taxon>
        <taxon>Chordata</taxon>
        <taxon>Craniata</taxon>
        <taxon>Vertebrata</taxon>
        <taxon>Euteleostomi</taxon>
        <taxon>Actinopterygii</taxon>
        <taxon>Neopterygii</taxon>
        <taxon>Teleostei</taxon>
        <taxon>Neoteleostei</taxon>
        <taxon>Acanthomorphata</taxon>
        <taxon>Eupercaria</taxon>
        <taxon>Perciformes</taxon>
        <taxon>Cottioidei</taxon>
        <taxon>Cottales</taxon>
        <taxon>Liparidae</taxon>
        <taxon>Liparis</taxon>
    </lineage>
</organism>
<keyword evidence="3" id="KW-1185">Reference proteome</keyword>